<keyword evidence="6" id="KW-0732">Signal</keyword>
<comment type="subcellular location">
    <subcellularLocation>
        <location evidence="1">Secreted</location>
    </subcellularLocation>
</comment>
<dbReference type="Proteomes" id="UP000694397">
    <property type="component" value="Chromosome 1"/>
</dbReference>
<dbReference type="InterPro" id="IPR019764">
    <property type="entry name" value="Endothelin_toxin_CS"/>
</dbReference>
<dbReference type="PANTHER" id="PTHR13874">
    <property type="entry name" value="ENDOTHELIN"/>
    <property type="match status" value="1"/>
</dbReference>
<dbReference type="PROSITE" id="PS00270">
    <property type="entry name" value="ENDOTHELIN"/>
    <property type="match status" value="1"/>
</dbReference>
<feature type="domain" description="Endothelin-like toxin" evidence="7">
    <location>
        <begin position="90"/>
        <end position="113"/>
    </location>
</feature>
<evidence type="ECO:0000256" key="3">
    <source>
        <dbReference type="ARBA" id="ARBA00022525"/>
    </source>
</evidence>
<dbReference type="GO" id="GO:0006874">
    <property type="term" value="P:intracellular calcium ion homeostasis"/>
    <property type="evidence" value="ECO:0007669"/>
    <property type="project" value="TreeGrafter"/>
</dbReference>
<comment type="similarity">
    <text evidence="2">Belongs to the endothelin/sarafotoxin family.</text>
</comment>
<evidence type="ECO:0000256" key="1">
    <source>
        <dbReference type="ARBA" id="ARBA00004613"/>
    </source>
</evidence>
<proteinExistence type="inferred from homology"/>
<feature type="chain" id="PRO_5034849412" evidence="6">
    <location>
        <begin position="20"/>
        <end position="169"/>
    </location>
</feature>
<dbReference type="GO" id="GO:0014826">
    <property type="term" value="P:vein smooth muscle contraction"/>
    <property type="evidence" value="ECO:0007669"/>
    <property type="project" value="TreeGrafter"/>
</dbReference>
<dbReference type="InterPro" id="IPR001928">
    <property type="entry name" value="Endothln-like_toxin"/>
</dbReference>
<reference evidence="8" key="2">
    <citation type="submission" date="2025-08" db="UniProtKB">
        <authorList>
            <consortium name="Ensembl"/>
        </authorList>
    </citation>
    <scope>IDENTIFICATION</scope>
</reference>
<keyword evidence="9" id="KW-1185">Reference proteome</keyword>
<feature type="signal peptide" evidence="6">
    <location>
        <begin position="1"/>
        <end position="19"/>
    </location>
</feature>
<feature type="domain" description="Endothelin-like toxin" evidence="7">
    <location>
        <begin position="44"/>
        <end position="65"/>
    </location>
</feature>
<dbReference type="SMART" id="SM00272">
    <property type="entry name" value="END"/>
    <property type="match status" value="2"/>
</dbReference>
<dbReference type="GeneTree" id="ENSGT00950000183053"/>
<dbReference type="AlphaFoldDB" id="A0A8C9RS85"/>
<evidence type="ECO:0000313" key="9">
    <source>
        <dbReference type="Proteomes" id="UP000694397"/>
    </source>
</evidence>
<dbReference type="GO" id="GO:0031708">
    <property type="term" value="F:endothelin B receptor binding"/>
    <property type="evidence" value="ECO:0007669"/>
    <property type="project" value="TreeGrafter"/>
</dbReference>
<dbReference type="GO" id="GO:0005179">
    <property type="term" value="F:hormone activity"/>
    <property type="evidence" value="ECO:0007669"/>
    <property type="project" value="TreeGrafter"/>
</dbReference>
<dbReference type="PRINTS" id="PR00365">
    <property type="entry name" value="ENDOTHELIN"/>
</dbReference>
<dbReference type="OrthoDB" id="9943124at2759"/>
<dbReference type="PANTHER" id="PTHR13874:SF12">
    <property type="entry name" value="ENDOTHELIN-3A"/>
    <property type="match status" value="1"/>
</dbReference>
<sequence>MPPLAALLFSKLLTINCLSKKLPCCINEEPKVQPPPAPRRRMKRCSCENLKDIECVYFCHIGIVWVNTPGQVVPYGVGSLPVRLRRSSGRCVCTGDADDDTECLYFCSAEHRSTGWVTLGRWMWRSPNSITEQQAPTHTDPEPSINDGLKSRTLSCSMSRRMHTVIGLN</sequence>
<evidence type="ECO:0000256" key="2">
    <source>
        <dbReference type="ARBA" id="ARBA00010959"/>
    </source>
</evidence>
<dbReference type="GO" id="GO:0019229">
    <property type="term" value="P:regulation of vasoconstriction"/>
    <property type="evidence" value="ECO:0007669"/>
    <property type="project" value="InterPro"/>
</dbReference>
<dbReference type="Ensembl" id="ENSSFOT00015022814.2">
    <property type="protein sequence ID" value="ENSSFOP00015022565.2"/>
    <property type="gene ID" value="ENSSFOG00015014518.2"/>
</dbReference>
<name>A0A8C9RS85_SCLFO</name>
<accession>A0A8C9RS85</accession>
<keyword evidence="4" id="KW-0838">Vasoactive</keyword>
<keyword evidence="3" id="KW-0964">Secreted</keyword>
<dbReference type="GO" id="GO:0005615">
    <property type="term" value="C:extracellular space"/>
    <property type="evidence" value="ECO:0007669"/>
    <property type="project" value="TreeGrafter"/>
</dbReference>
<evidence type="ECO:0000259" key="7">
    <source>
        <dbReference type="SMART" id="SM00272"/>
    </source>
</evidence>
<dbReference type="GO" id="GO:0003100">
    <property type="term" value="P:regulation of systemic arterial blood pressure by endothelin"/>
    <property type="evidence" value="ECO:0007669"/>
    <property type="project" value="TreeGrafter"/>
</dbReference>
<dbReference type="Pfam" id="PF00322">
    <property type="entry name" value="Endothelin"/>
    <property type="match status" value="1"/>
</dbReference>
<evidence type="ECO:0000256" key="6">
    <source>
        <dbReference type="SAM" id="SignalP"/>
    </source>
</evidence>
<reference evidence="8 9" key="1">
    <citation type="submission" date="2019-04" db="EMBL/GenBank/DDBJ databases">
        <authorList>
            <consortium name="Wellcome Sanger Institute Data Sharing"/>
        </authorList>
    </citation>
    <scope>NUCLEOTIDE SEQUENCE [LARGE SCALE GENOMIC DNA]</scope>
</reference>
<evidence type="ECO:0000313" key="8">
    <source>
        <dbReference type="Ensembl" id="ENSSFOP00015022565.2"/>
    </source>
</evidence>
<organism evidence="8 9">
    <name type="scientific">Scleropages formosus</name>
    <name type="common">Asian bonytongue</name>
    <name type="synonym">Osteoglossum formosum</name>
    <dbReference type="NCBI Taxonomy" id="113540"/>
    <lineage>
        <taxon>Eukaryota</taxon>
        <taxon>Metazoa</taxon>
        <taxon>Chordata</taxon>
        <taxon>Craniata</taxon>
        <taxon>Vertebrata</taxon>
        <taxon>Euteleostomi</taxon>
        <taxon>Actinopterygii</taxon>
        <taxon>Neopterygii</taxon>
        <taxon>Teleostei</taxon>
        <taxon>Osteoglossocephala</taxon>
        <taxon>Osteoglossomorpha</taxon>
        <taxon>Osteoglossiformes</taxon>
        <taxon>Osteoglossidae</taxon>
        <taxon>Scleropages</taxon>
    </lineage>
</organism>
<evidence type="ECO:0000256" key="5">
    <source>
        <dbReference type="ARBA" id="ARBA00023322"/>
    </source>
</evidence>
<keyword evidence="5" id="KW-0839">Vasoconstrictor</keyword>
<reference evidence="8" key="3">
    <citation type="submission" date="2025-09" db="UniProtKB">
        <authorList>
            <consortium name="Ensembl"/>
        </authorList>
    </citation>
    <scope>IDENTIFICATION</scope>
</reference>
<dbReference type="InterPro" id="IPR020475">
    <property type="entry name" value="Endothelin"/>
</dbReference>
<protein>
    <submittedName>
        <fullName evidence="8">Si:ch211-202p1.5</fullName>
    </submittedName>
</protein>
<evidence type="ECO:0000256" key="4">
    <source>
        <dbReference type="ARBA" id="ARBA00022858"/>
    </source>
</evidence>